<evidence type="ECO:0000256" key="2">
    <source>
        <dbReference type="ARBA" id="ARBA00009634"/>
    </source>
</evidence>
<dbReference type="Proteomes" id="UP001165740">
    <property type="component" value="Chromosome 9"/>
</dbReference>
<dbReference type="Pfam" id="PF13306">
    <property type="entry name" value="LRR_5"/>
    <property type="match status" value="1"/>
</dbReference>
<keyword evidence="7 12" id="KW-1133">Transmembrane helix</keyword>
<evidence type="ECO:0000256" key="1">
    <source>
        <dbReference type="ARBA" id="ARBA00004167"/>
    </source>
</evidence>
<keyword evidence="4 12" id="KW-0812">Transmembrane</keyword>
<dbReference type="SUPFAM" id="SSF52200">
    <property type="entry name" value="Toll/Interleukin receptor TIR domain"/>
    <property type="match status" value="1"/>
</dbReference>
<evidence type="ECO:0000256" key="8">
    <source>
        <dbReference type="ARBA" id="ARBA00023136"/>
    </source>
</evidence>
<evidence type="ECO:0000256" key="10">
    <source>
        <dbReference type="ARBA" id="ARBA00023180"/>
    </source>
</evidence>
<dbReference type="PANTHER" id="PTHR24365">
    <property type="entry name" value="TOLL-LIKE RECEPTOR"/>
    <property type="match status" value="1"/>
</dbReference>
<dbReference type="InterPro" id="IPR026906">
    <property type="entry name" value="LRR_5"/>
</dbReference>
<reference evidence="16" key="1">
    <citation type="submission" date="2025-08" db="UniProtKB">
        <authorList>
            <consortium name="RefSeq"/>
        </authorList>
    </citation>
    <scope>IDENTIFICATION</scope>
</reference>
<dbReference type="GO" id="GO:0007165">
    <property type="term" value="P:signal transduction"/>
    <property type="evidence" value="ECO:0007669"/>
    <property type="project" value="InterPro"/>
</dbReference>
<dbReference type="GO" id="GO:0005886">
    <property type="term" value="C:plasma membrane"/>
    <property type="evidence" value="ECO:0007669"/>
    <property type="project" value="TreeGrafter"/>
</dbReference>
<dbReference type="SUPFAM" id="SSF52058">
    <property type="entry name" value="L domain-like"/>
    <property type="match status" value="2"/>
</dbReference>
<evidence type="ECO:0000259" key="14">
    <source>
        <dbReference type="PROSITE" id="PS50104"/>
    </source>
</evidence>
<dbReference type="InterPro" id="IPR032675">
    <property type="entry name" value="LRR_dom_sf"/>
</dbReference>
<dbReference type="GeneID" id="106071342"/>
<dbReference type="SMART" id="SM00369">
    <property type="entry name" value="LRR_TYP"/>
    <property type="match status" value="7"/>
</dbReference>
<keyword evidence="15" id="KW-1185">Reference proteome</keyword>
<feature type="region of interest" description="Disordered" evidence="11">
    <location>
        <begin position="502"/>
        <end position="540"/>
    </location>
</feature>
<feature type="signal peptide" evidence="13">
    <location>
        <begin position="1"/>
        <end position="30"/>
    </location>
</feature>
<feature type="compositionally biased region" description="Low complexity" evidence="11">
    <location>
        <begin position="507"/>
        <end position="536"/>
    </location>
</feature>
<dbReference type="PROSITE" id="PS50104">
    <property type="entry name" value="TIR"/>
    <property type="match status" value="1"/>
</dbReference>
<dbReference type="PANTHER" id="PTHR24365:SF541">
    <property type="entry name" value="PROTEIN TOLL-RELATED"/>
    <property type="match status" value="1"/>
</dbReference>
<dbReference type="InterPro" id="IPR003591">
    <property type="entry name" value="Leu-rich_rpt_typical-subtyp"/>
</dbReference>
<evidence type="ECO:0000313" key="15">
    <source>
        <dbReference type="Proteomes" id="UP001165740"/>
    </source>
</evidence>
<keyword evidence="6" id="KW-0677">Repeat</keyword>
<proteinExistence type="inferred from homology"/>
<evidence type="ECO:0000256" key="7">
    <source>
        <dbReference type="ARBA" id="ARBA00022989"/>
    </source>
</evidence>
<name>A0A9W3BCA6_BIOGL</name>
<evidence type="ECO:0000256" key="12">
    <source>
        <dbReference type="SAM" id="Phobius"/>
    </source>
</evidence>
<feature type="chain" id="PRO_5040985377" evidence="13">
    <location>
        <begin position="31"/>
        <end position="1013"/>
    </location>
</feature>
<dbReference type="InterPro" id="IPR000157">
    <property type="entry name" value="TIR_dom"/>
</dbReference>
<dbReference type="InterPro" id="IPR001611">
    <property type="entry name" value="Leu-rich_rpt"/>
</dbReference>
<keyword evidence="9" id="KW-0675">Receptor</keyword>
<keyword evidence="3" id="KW-0433">Leucine-rich repeat</keyword>
<evidence type="ECO:0000313" key="16">
    <source>
        <dbReference type="RefSeq" id="XP_055897137.1"/>
    </source>
</evidence>
<evidence type="ECO:0000256" key="3">
    <source>
        <dbReference type="ARBA" id="ARBA00022614"/>
    </source>
</evidence>
<keyword evidence="8 12" id="KW-0472">Membrane</keyword>
<organism evidence="15 16">
    <name type="scientific">Biomphalaria glabrata</name>
    <name type="common">Bloodfluke planorb</name>
    <name type="synonym">Freshwater snail</name>
    <dbReference type="NCBI Taxonomy" id="6526"/>
    <lineage>
        <taxon>Eukaryota</taxon>
        <taxon>Metazoa</taxon>
        <taxon>Spiralia</taxon>
        <taxon>Lophotrochozoa</taxon>
        <taxon>Mollusca</taxon>
        <taxon>Gastropoda</taxon>
        <taxon>Heterobranchia</taxon>
        <taxon>Euthyneura</taxon>
        <taxon>Panpulmonata</taxon>
        <taxon>Hygrophila</taxon>
        <taxon>Lymnaeoidea</taxon>
        <taxon>Planorbidae</taxon>
        <taxon>Biomphalaria</taxon>
    </lineage>
</organism>
<keyword evidence="5 13" id="KW-0732">Signal</keyword>
<feature type="transmembrane region" description="Helical" evidence="12">
    <location>
        <begin position="822"/>
        <end position="843"/>
    </location>
</feature>
<evidence type="ECO:0000256" key="6">
    <source>
        <dbReference type="ARBA" id="ARBA00022737"/>
    </source>
</evidence>
<accession>A0A9W3BCA6</accession>
<feature type="domain" description="TIR" evidence="14">
    <location>
        <begin position="870"/>
        <end position="1013"/>
    </location>
</feature>
<evidence type="ECO:0000256" key="13">
    <source>
        <dbReference type="SAM" id="SignalP"/>
    </source>
</evidence>
<dbReference type="Gene3D" id="3.40.50.10140">
    <property type="entry name" value="Toll/interleukin-1 receptor homology (TIR) domain"/>
    <property type="match status" value="1"/>
</dbReference>
<dbReference type="Pfam" id="PF13855">
    <property type="entry name" value="LRR_8"/>
    <property type="match status" value="2"/>
</dbReference>
<dbReference type="InterPro" id="IPR035897">
    <property type="entry name" value="Toll_tir_struct_dom_sf"/>
</dbReference>
<dbReference type="GO" id="GO:0038023">
    <property type="term" value="F:signaling receptor activity"/>
    <property type="evidence" value="ECO:0007669"/>
    <property type="project" value="TreeGrafter"/>
</dbReference>
<evidence type="ECO:0000256" key="11">
    <source>
        <dbReference type="SAM" id="MobiDB-lite"/>
    </source>
</evidence>
<sequence length="1013" mass="115951">MIDAMFRNFLKTYLVLTYLALVTINISSSSRTMSGNEDLVISCCKEVKDDDFNCSSLNWTFVDLRFLPASTKTLILDNNNLTRLTNGSFHTLTSLQQLSIKSSNVKHIELDAFLGLSNLQSLNIENNLLSDISVSFDAQAFRHLTNLKQLLTGHNLNISRHLKDTFHLLPNVTSLSMDGDNTLNVSHEFSSLTKMKNLTLYCSNVTKVTSQSFSGLWRSDLKILNLIGFDRLTFDPVDINPDFSESQFHDDAFQNLKSLEVLKIVNCRIGNTNMARKLKHFVNSSLHTLYLETTHYRGDFYSPNSTYADGVILTSTAKYLSQLTLSQFSWVDSDIFAIAPGVISSPQWRYNLKLADFSNNMMGWLGWRFPLLEAARLEKLEEVIITSPSSDSEVSSPSSYLQQYLTYNIQGLARTNPIQNVKLLKNRSNKMYSSFSAKAMSDVSMKEMNPIQTTEHSKEIKLINLSLQAPRGIHGFDRNMAFRGKDPFKEVEKELNLALQREPITTQSSSQSSLQSSSQSSQSSRQSSPQSSRQLSFSTENSISERELLRFSDNPPYPTNSGTWTIRMPLSLRVCQIMYTFHGDNNYGNQSFRFIQTSTEAANLSHFYFVGNSRHRGIGRFLGLTNLQLFDLSENAFYIAQYFFDDFPTLKYLILKSIKNEDFFQRLPIDRIVHNLPNLTYLDLSDNKLYYLPPNLFHRNPNMSHVILSKNRFSCLPIRMTLVPNLKLLDLTGNAIIYLTEEETSSLTKHKENVPDFSLGLAENNIACVCSQLQFLFWLNTSDFLDDTESYFCTSQEGQLIAVGVVSHDLFGFYRQCNGYEFLMISIVLLLVMSFTFLMAYLVHRFRTAIEAYLVRIFIKAFRPMKSSDYKTHVFIGYAEDDVGFVRHILLRYLEEDLKVSTFVHHRDLGPGYNDQQMFEAMRDSWRNLLVISESFLNNYDLSDIVMKYASHSVTSANQGRVVALVQQTQLHNIPGHLYDVLEDSRIIVLSDLISDLDYENRQSIRECLRDVQ</sequence>
<dbReference type="PROSITE" id="PS51450">
    <property type="entry name" value="LRR"/>
    <property type="match status" value="2"/>
</dbReference>
<dbReference type="RefSeq" id="XP_055897137.1">
    <property type="nucleotide sequence ID" value="XM_056041162.1"/>
</dbReference>
<evidence type="ECO:0000256" key="9">
    <source>
        <dbReference type="ARBA" id="ARBA00023170"/>
    </source>
</evidence>
<gene>
    <name evidence="16" type="primary">LOC106071342</name>
</gene>
<comment type="similarity">
    <text evidence="2">Belongs to the Toll-like receptor family.</text>
</comment>
<protein>
    <submittedName>
        <fullName evidence="16">Uncharacterized protein LOC106071342 isoform X2</fullName>
    </submittedName>
</protein>
<dbReference type="AlphaFoldDB" id="A0A9W3BCA6"/>
<comment type="subcellular location">
    <subcellularLocation>
        <location evidence="1">Membrane</location>
        <topology evidence="1">Single-pass membrane protein</topology>
    </subcellularLocation>
</comment>
<evidence type="ECO:0000256" key="5">
    <source>
        <dbReference type="ARBA" id="ARBA00022729"/>
    </source>
</evidence>
<evidence type="ECO:0000256" key="4">
    <source>
        <dbReference type="ARBA" id="ARBA00022692"/>
    </source>
</evidence>
<keyword evidence="10" id="KW-0325">Glycoprotein</keyword>
<dbReference type="Gene3D" id="3.80.10.10">
    <property type="entry name" value="Ribonuclease Inhibitor"/>
    <property type="match status" value="2"/>
</dbReference>